<evidence type="ECO:0000256" key="5">
    <source>
        <dbReference type="ARBA" id="ARBA00023125"/>
    </source>
</evidence>
<dbReference type="PANTHER" id="PTHR47782">
    <property type="entry name" value="ZN(II)2CYS6 TRANSCRIPTION FACTOR (EUROFUNG)-RELATED"/>
    <property type="match status" value="1"/>
</dbReference>
<evidence type="ECO:0000256" key="2">
    <source>
        <dbReference type="ARBA" id="ARBA00022723"/>
    </source>
</evidence>
<evidence type="ECO:0000256" key="3">
    <source>
        <dbReference type="ARBA" id="ARBA00022833"/>
    </source>
</evidence>
<proteinExistence type="predicted"/>
<dbReference type="GeneID" id="28742358"/>
<dbReference type="AlphaFoldDB" id="A0A0N1NWI4"/>
<name>A0A0N1NWI4_9EURO</name>
<gene>
    <name evidence="9" type="ORF">AB675_9902</name>
</gene>
<keyword evidence="5" id="KW-0238">DNA-binding</keyword>
<dbReference type="InterPro" id="IPR036864">
    <property type="entry name" value="Zn2-C6_fun-type_DNA-bd_sf"/>
</dbReference>
<dbReference type="SMART" id="SM00066">
    <property type="entry name" value="GAL4"/>
    <property type="match status" value="1"/>
</dbReference>
<dbReference type="VEuPathDB" id="FungiDB:AB675_9902"/>
<keyword evidence="7" id="KW-0539">Nucleus</keyword>
<accession>A0A0N1NWI4</accession>
<evidence type="ECO:0000256" key="4">
    <source>
        <dbReference type="ARBA" id="ARBA00023015"/>
    </source>
</evidence>
<keyword evidence="2" id="KW-0479">Metal-binding</keyword>
<dbReference type="InterPro" id="IPR001138">
    <property type="entry name" value="Zn2Cys6_DnaBD"/>
</dbReference>
<dbReference type="Gene3D" id="4.10.240.10">
    <property type="entry name" value="Zn(2)-C6 fungal-type DNA-binding domain"/>
    <property type="match status" value="1"/>
</dbReference>
<protein>
    <recommendedName>
        <fullName evidence="8">Zn(2)-C6 fungal-type domain-containing protein</fullName>
    </recommendedName>
</protein>
<dbReference type="Proteomes" id="UP000038010">
    <property type="component" value="Unassembled WGS sequence"/>
</dbReference>
<dbReference type="GO" id="GO:0045944">
    <property type="term" value="P:positive regulation of transcription by RNA polymerase II"/>
    <property type="evidence" value="ECO:0007669"/>
    <property type="project" value="TreeGrafter"/>
</dbReference>
<dbReference type="PANTHER" id="PTHR47782:SF1">
    <property type="entry name" value="PYRIMIDINE PATHWAY REGULATORY PROTEIN 1"/>
    <property type="match status" value="1"/>
</dbReference>
<dbReference type="PROSITE" id="PS00463">
    <property type="entry name" value="ZN2_CY6_FUNGAL_1"/>
    <property type="match status" value="1"/>
</dbReference>
<evidence type="ECO:0000256" key="7">
    <source>
        <dbReference type="ARBA" id="ARBA00023242"/>
    </source>
</evidence>
<organism evidence="9 10">
    <name type="scientific">Cyphellophora attinorum</name>
    <dbReference type="NCBI Taxonomy" id="1664694"/>
    <lineage>
        <taxon>Eukaryota</taxon>
        <taxon>Fungi</taxon>
        <taxon>Dikarya</taxon>
        <taxon>Ascomycota</taxon>
        <taxon>Pezizomycotina</taxon>
        <taxon>Eurotiomycetes</taxon>
        <taxon>Chaetothyriomycetidae</taxon>
        <taxon>Chaetothyriales</taxon>
        <taxon>Cyphellophoraceae</taxon>
        <taxon>Cyphellophora</taxon>
    </lineage>
</organism>
<comment type="caution">
    <text evidence="9">The sequence shown here is derived from an EMBL/GenBank/DDBJ whole genome shotgun (WGS) entry which is preliminary data.</text>
</comment>
<dbReference type="PROSITE" id="PS50048">
    <property type="entry name" value="ZN2_CY6_FUNGAL_2"/>
    <property type="match status" value="1"/>
</dbReference>
<keyword evidence="10" id="KW-1185">Reference proteome</keyword>
<dbReference type="GO" id="GO:0005634">
    <property type="term" value="C:nucleus"/>
    <property type="evidence" value="ECO:0007669"/>
    <property type="project" value="UniProtKB-SubCell"/>
</dbReference>
<feature type="domain" description="Zn(2)-C6 fungal-type" evidence="8">
    <location>
        <begin position="14"/>
        <end position="42"/>
    </location>
</feature>
<sequence>MARDAPSCPRRVLSCARCRKRKIKCDRVIPVCGQCSAAKATCAGFSNANQDIDVPRSVVQFLESAIAKLEIELSTDAQPSLPSTSPVHATTDSVRTNTLRTAQVLGRDGGPEAEFINSPAISAIVGATTPIDPSLTDLVSRVRMGLTPSSVLPAISGTSPEGRRGVVSVSVDSNRVECSTLLTLPDNVINALTRKFVRHVVPQMLSYLQQRSRTTLTPYLPNYANQRLADPPNAYSHHSTFW</sequence>
<dbReference type="GO" id="GO:0043565">
    <property type="term" value="F:sequence-specific DNA binding"/>
    <property type="evidence" value="ECO:0007669"/>
    <property type="project" value="TreeGrafter"/>
</dbReference>
<evidence type="ECO:0000256" key="6">
    <source>
        <dbReference type="ARBA" id="ARBA00023163"/>
    </source>
</evidence>
<evidence type="ECO:0000259" key="8">
    <source>
        <dbReference type="PROSITE" id="PS50048"/>
    </source>
</evidence>
<dbReference type="STRING" id="1664694.A0A0N1NWI4"/>
<dbReference type="GO" id="GO:0000981">
    <property type="term" value="F:DNA-binding transcription factor activity, RNA polymerase II-specific"/>
    <property type="evidence" value="ECO:0007669"/>
    <property type="project" value="InterPro"/>
</dbReference>
<dbReference type="OrthoDB" id="3862662at2759"/>
<keyword evidence="3" id="KW-0862">Zinc</keyword>
<dbReference type="RefSeq" id="XP_017995307.1">
    <property type="nucleotide sequence ID" value="XM_018150478.1"/>
</dbReference>
<dbReference type="InterPro" id="IPR052202">
    <property type="entry name" value="Yeast_MetPath_Reg"/>
</dbReference>
<reference evidence="9 10" key="1">
    <citation type="submission" date="2015-06" db="EMBL/GenBank/DDBJ databases">
        <title>Draft genome of the ant-associated black yeast Phialophora attae CBS 131958.</title>
        <authorList>
            <person name="Moreno L.F."/>
            <person name="Stielow B.J."/>
            <person name="de Hoog S."/>
            <person name="Vicente V.A."/>
            <person name="Weiss V.A."/>
            <person name="de Vries M."/>
            <person name="Cruz L.M."/>
            <person name="Souza E.M."/>
        </authorList>
    </citation>
    <scope>NUCLEOTIDE SEQUENCE [LARGE SCALE GENOMIC DNA]</scope>
    <source>
        <strain evidence="9 10">CBS 131958</strain>
    </source>
</reference>
<dbReference type="CDD" id="cd00067">
    <property type="entry name" value="GAL4"/>
    <property type="match status" value="1"/>
</dbReference>
<keyword evidence="6" id="KW-0804">Transcription</keyword>
<evidence type="ECO:0000256" key="1">
    <source>
        <dbReference type="ARBA" id="ARBA00004123"/>
    </source>
</evidence>
<evidence type="ECO:0000313" key="9">
    <source>
        <dbReference type="EMBL" id="KPI35344.1"/>
    </source>
</evidence>
<dbReference type="GO" id="GO:0008270">
    <property type="term" value="F:zinc ion binding"/>
    <property type="evidence" value="ECO:0007669"/>
    <property type="project" value="InterPro"/>
</dbReference>
<comment type="subcellular location">
    <subcellularLocation>
        <location evidence="1">Nucleus</location>
    </subcellularLocation>
</comment>
<dbReference type="SUPFAM" id="SSF57701">
    <property type="entry name" value="Zn2/Cys6 DNA-binding domain"/>
    <property type="match status" value="1"/>
</dbReference>
<keyword evidence="4" id="KW-0805">Transcription regulation</keyword>
<dbReference type="Pfam" id="PF00172">
    <property type="entry name" value="Zn_clus"/>
    <property type="match status" value="1"/>
</dbReference>
<evidence type="ECO:0000313" key="10">
    <source>
        <dbReference type="Proteomes" id="UP000038010"/>
    </source>
</evidence>
<dbReference type="EMBL" id="LFJN01000041">
    <property type="protein sequence ID" value="KPI35344.1"/>
    <property type="molecule type" value="Genomic_DNA"/>
</dbReference>